<name>C7N6P5_SLAHD</name>
<dbReference type="eggNOG" id="ENOG502Z839">
    <property type="taxonomic scope" value="Bacteria"/>
</dbReference>
<evidence type="ECO:0008006" key="3">
    <source>
        <dbReference type="Google" id="ProtNLM"/>
    </source>
</evidence>
<keyword evidence="2" id="KW-1185">Reference proteome</keyword>
<dbReference type="EMBL" id="CP001684">
    <property type="protein sequence ID" value="ACV22580.1"/>
    <property type="molecule type" value="Genomic_DNA"/>
</dbReference>
<evidence type="ECO:0000313" key="1">
    <source>
        <dbReference type="EMBL" id="ACV22580.1"/>
    </source>
</evidence>
<gene>
    <name evidence="1" type="ordered locus">Shel_15610</name>
</gene>
<dbReference type="KEGG" id="shi:Shel_15610"/>
<reference evidence="1 2" key="1">
    <citation type="journal article" date="2009" name="Stand. Genomic Sci.">
        <title>Complete genome sequence of Slackia heliotrinireducens type strain (RHS 1).</title>
        <authorList>
            <person name="Pukall R."/>
            <person name="Lapidus A."/>
            <person name="Nolan M."/>
            <person name="Copeland A."/>
            <person name="Glavina Del Rio T."/>
            <person name="Lucas S."/>
            <person name="Chen F."/>
            <person name="Tice H."/>
            <person name="Cheng J.F."/>
            <person name="Chertkov O."/>
            <person name="Bruce D."/>
            <person name="Goodwin L."/>
            <person name="Kuske C."/>
            <person name="Brettin T."/>
            <person name="Detter J.C."/>
            <person name="Han C."/>
            <person name="Pitluck S."/>
            <person name="Pati A."/>
            <person name="Mavrommatis K."/>
            <person name="Ivanova N."/>
            <person name="Ovchinnikova G."/>
            <person name="Chen A."/>
            <person name="Palaniappan K."/>
            <person name="Schneider S."/>
            <person name="Rohde M."/>
            <person name="Chain P."/>
            <person name="D'haeseleer P."/>
            <person name="Goker M."/>
            <person name="Bristow J."/>
            <person name="Eisen J.A."/>
            <person name="Markowitz V."/>
            <person name="Kyrpides N.C."/>
            <person name="Klenk H.P."/>
            <person name="Hugenholtz P."/>
        </authorList>
    </citation>
    <scope>NUCLEOTIDE SEQUENCE [LARGE SCALE GENOMIC DNA]</scope>
    <source>
        <strain evidence="2">ATCC 29202 / DSM 20476 / NCTC 11029 / RHS 1</strain>
    </source>
</reference>
<dbReference type="HOGENOM" id="CLU_037838_0_0_11"/>
<dbReference type="STRING" id="471855.Shel_15610"/>
<organism evidence="1 2">
    <name type="scientific">Slackia heliotrinireducens (strain ATCC 29202 / DSM 20476 / NCTC 11029 / RHS 1)</name>
    <name type="common">Peptococcus heliotrinreducens</name>
    <dbReference type="NCBI Taxonomy" id="471855"/>
    <lineage>
        <taxon>Bacteria</taxon>
        <taxon>Bacillati</taxon>
        <taxon>Actinomycetota</taxon>
        <taxon>Coriobacteriia</taxon>
        <taxon>Eggerthellales</taxon>
        <taxon>Eggerthellaceae</taxon>
        <taxon>Slackia</taxon>
    </lineage>
</organism>
<dbReference type="RefSeq" id="WP_012798682.1">
    <property type="nucleotide sequence ID" value="NC_013165.1"/>
</dbReference>
<dbReference type="Proteomes" id="UP000002026">
    <property type="component" value="Chromosome"/>
</dbReference>
<proteinExistence type="predicted"/>
<protein>
    <recommendedName>
        <fullName evidence="3">Phage portal protein</fullName>
    </recommendedName>
</protein>
<evidence type="ECO:0000313" key="2">
    <source>
        <dbReference type="Proteomes" id="UP000002026"/>
    </source>
</evidence>
<sequence>MLGKPDTWKPAQAIVDLGGIADADGITEDARAWVSCLADEYSSHTAHNALVRDYYDGRVGVSDYGVTADIPNDQTCHWPQKAVDALADRIRLKSLSVPEGDQEALDGIVARNDLVSNYNRHLPVKLLYGCMAATVTKGADGHARVRFHSAETFTALPSPDFTDGVVAGGLAIARRERTPWSGGAAVPTVVNLHVPNNIGEFRQVGRGVWAYEPGETREPVPTLYVFSHNGIGTLAPFGRTRITEFVRTLTDDAIRCMWHMQVSGAFYSMAKLYMTGLTDEQFDAVMENKSKYQLSRLLALTAAGDGPGPNVGQLSGNSPQPFIDELRALACQFSGATGVPLNSLGIVQDNPSSAEAIQAAREDICLVAERDIEADKATLRRVLRAAMAIEKNVTVDELDPADAGVMASFASPMLYSLAARTDSALKIATVDEGFAGSRPFHEMVGFDEATTAALESDRRRAQAVDAVAALNSTGIEPEGGGDAGEGL</sequence>
<accession>C7N6P5</accession>
<dbReference type="AlphaFoldDB" id="C7N6P5"/>